<name>A0A366IG41_9MICO</name>
<feature type="region of interest" description="Disordered" evidence="1">
    <location>
        <begin position="254"/>
        <end position="301"/>
    </location>
</feature>
<dbReference type="PANTHER" id="PTHR34755">
    <property type="entry name" value="SERINE/ARGININE REPETITIVE MATRIX PROTEIN 3-RELATED"/>
    <property type="match status" value="1"/>
</dbReference>
<keyword evidence="2" id="KW-0472">Membrane</keyword>
<evidence type="ECO:0000313" key="4">
    <source>
        <dbReference type="Proteomes" id="UP000253509"/>
    </source>
</evidence>
<dbReference type="InterPro" id="IPR052109">
    <property type="entry name" value="SRRM_Domain-Containing"/>
</dbReference>
<feature type="transmembrane region" description="Helical" evidence="2">
    <location>
        <begin position="314"/>
        <end position="335"/>
    </location>
</feature>
<feature type="region of interest" description="Disordered" evidence="1">
    <location>
        <begin position="1"/>
        <end position="146"/>
    </location>
</feature>
<evidence type="ECO:0000256" key="2">
    <source>
        <dbReference type="SAM" id="Phobius"/>
    </source>
</evidence>
<proteinExistence type="predicted"/>
<keyword evidence="2" id="KW-1133">Transmembrane helix</keyword>
<feature type="compositionally biased region" description="Polar residues" evidence="1">
    <location>
        <begin position="345"/>
        <end position="354"/>
    </location>
</feature>
<dbReference type="PANTHER" id="PTHR34755:SF4">
    <property type="entry name" value="F-BOX DOMAIN-CONTAINING PROTEIN"/>
    <property type="match status" value="1"/>
</dbReference>
<feature type="compositionally biased region" description="Low complexity" evidence="1">
    <location>
        <begin position="495"/>
        <end position="504"/>
    </location>
</feature>
<feature type="compositionally biased region" description="Low complexity" evidence="1">
    <location>
        <begin position="280"/>
        <end position="291"/>
    </location>
</feature>
<dbReference type="AlphaFoldDB" id="A0A366IG41"/>
<keyword evidence="2" id="KW-0812">Transmembrane</keyword>
<evidence type="ECO:0000313" key="3">
    <source>
        <dbReference type="EMBL" id="RBP69387.1"/>
    </source>
</evidence>
<evidence type="ECO:0000256" key="1">
    <source>
        <dbReference type="SAM" id="MobiDB-lite"/>
    </source>
</evidence>
<comment type="caution">
    <text evidence="3">The sequence shown here is derived from an EMBL/GenBank/DDBJ whole genome shotgun (WGS) entry which is preliminary data.</text>
</comment>
<feature type="transmembrane region" description="Helical" evidence="2">
    <location>
        <begin position="172"/>
        <end position="193"/>
    </location>
</feature>
<gene>
    <name evidence="3" type="ORF">DFO65_11388</name>
</gene>
<dbReference type="EMBL" id="QNSB01000013">
    <property type="protein sequence ID" value="RBP69387.1"/>
    <property type="molecule type" value="Genomic_DNA"/>
</dbReference>
<accession>A0A366IG41</accession>
<keyword evidence="4" id="KW-1185">Reference proteome</keyword>
<feature type="compositionally biased region" description="Basic and acidic residues" evidence="1">
    <location>
        <begin position="121"/>
        <end position="145"/>
    </location>
</feature>
<feature type="compositionally biased region" description="Low complexity" evidence="1">
    <location>
        <begin position="373"/>
        <end position="485"/>
    </location>
</feature>
<feature type="region of interest" description="Disordered" evidence="1">
    <location>
        <begin position="343"/>
        <end position="515"/>
    </location>
</feature>
<reference evidence="3 4" key="1">
    <citation type="submission" date="2018-06" db="EMBL/GenBank/DDBJ databases">
        <title>Freshwater and sediment microbial communities from various areas in North America, analyzing microbe dynamics in response to fracking.</title>
        <authorList>
            <person name="Lamendella R."/>
        </authorList>
    </citation>
    <scope>NUCLEOTIDE SEQUENCE [LARGE SCALE GENOMIC DNA]</scope>
    <source>
        <strain evidence="3 4">3b_TX</strain>
    </source>
</reference>
<feature type="compositionally biased region" description="Basic and acidic residues" evidence="1">
    <location>
        <begin position="25"/>
        <end position="39"/>
    </location>
</feature>
<protein>
    <submittedName>
        <fullName evidence="3">Uncharacterized protein</fullName>
    </submittedName>
</protein>
<feature type="compositionally biased region" description="Polar residues" evidence="1">
    <location>
        <begin position="93"/>
        <end position="105"/>
    </location>
</feature>
<dbReference type="Proteomes" id="UP000253509">
    <property type="component" value="Unassembled WGS sequence"/>
</dbReference>
<organism evidence="3 4">
    <name type="scientific">Brevibacterium celere</name>
    <dbReference type="NCBI Taxonomy" id="225845"/>
    <lineage>
        <taxon>Bacteria</taxon>
        <taxon>Bacillati</taxon>
        <taxon>Actinomycetota</taxon>
        <taxon>Actinomycetes</taxon>
        <taxon>Micrococcales</taxon>
        <taxon>Brevibacteriaceae</taxon>
        <taxon>Brevibacterium</taxon>
    </lineage>
</organism>
<feature type="compositionally biased region" description="Gly residues" evidence="1">
    <location>
        <begin position="505"/>
        <end position="515"/>
    </location>
</feature>
<sequence length="515" mass="50117">MASEHENSAQSLSSKVGRPEAGSAEARERPTGTHDRGSGTRDTAQIEGALRPSQALPLITEELAAAHTHSTTPVLPPNPIQREREIPGISDTVVAQRSAQGTRINPETPERRTAGTGSPARGEEDVAAADRDGEDDGKEKKEKSESGLSITQLLAGAGAAATSSVIGGQLGVAGTVVGAAAASVITAVAVTIYSKSLDKGKEKVKDVGSKLAPAVKVAPANVKDGKPLASLLRGTAFRRPGTEVKDAKAGDVPTTRAFGAVPDGPNPAGSDSAGRGGTAVDGTGVDGTAADESADVAEDKEPRTWLQKLRRKRVLYPVAIGAATFCVGLGIVVAAESFTEADISPGTSQISNSVTGTSSEDTGDTGDSGGSSGSDSGSTSSGGSQSGSDSSQQGTSSGSQESTSASNSESGTSTDSQSSTNQTTDTANTSSEGTSSTSDSSGSTTSSSSSTSDSAQSGTADGSSSSGSSSSSADTSGSGTSSSGSGSSGSGTSSGSGSSSSGSSSAGGSGSVAAG</sequence>